<comment type="caution">
    <text evidence="2">The sequence shown here is derived from an EMBL/GenBank/DDBJ whole genome shotgun (WGS) entry which is preliminary data.</text>
</comment>
<feature type="transmembrane region" description="Helical" evidence="1">
    <location>
        <begin position="46"/>
        <end position="64"/>
    </location>
</feature>
<keyword evidence="3" id="KW-1185">Reference proteome</keyword>
<sequence length="334" mass="38041">MADNQPVKNTSSDEIDLGQLLKLIGNGFKKVGNVFLYAFLYLKKNMLILIGLVVVGVLVGFLLTKIVDKKLKTETIVRPNFESKDYVYDVIDEIQANIYAKDTVFFSQMGIDINDLDGFKIEIAPITDPEEAKEDAEQDLMYLELLQGFKEESFAVDIMRSVLTQKSIVAHRITFTYIDAQNGGVIAQKMLDYINKNNYFKEVITAFRENAQLRIDQNTMLIGQIDNLVNNYSKTLNNKQLEKAPGSVILENESALNISSLLTLKNRFVKEIEEKRMELSEQKNLLSVLNMGKTQKVRKPLFNNTYVIIPLVLIGLFFILSFIKFLNKKAAELQ</sequence>
<evidence type="ECO:0000313" key="2">
    <source>
        <dbReference type="EMBL" id="MFC4095808.1"/>
    </source>
</evidence>
<organism evidence="2 3">
    <name type="scientific">Euzebyella saccharophila</name>
    <dbReference type="NCBI Taxonomy" id="679664"/>
    <lineage>
        <taxon>Bacteria</taxon>
        <taxon>Pseudomonadati</taxon>
        <taxon>Bacteroidota</taxon>
        <taxon>Flavobacteriia</taxon>
        <taxon>Flavobacteriales</taxon>
        <taxon>Flavobacteriaceae</taxon>
        <taxon>Euzebyella</taxon>
    </lineage>
</organism>
<accession>A0ABV8JPL1</accession>
<feature type="transmembrane region" description="Helical" evidence="1">
    <location>
        <begin position="301"/>
        <end position="323"/>
    </location>
</feature>
<proteinExistence type="predicted"/>
<gene>
    <name evidence="2" type="ORF">ACFOUT_07975</name>
</gene>
<evidence type="ECO:0008006" key="4">
    <source>
        <dbReference type="Google" id="ProtNLM"/>
    </source>
</evidence>
<dbReference type="RefSeq" id="WP_192460542.1">
    <property type="nucleotide sequence ID" value="NZ_JACYFJ010000001.1"/>
</dbReference>
<keyword evidence="1" id="KW-0812">Transmembrane</keyword>
<reference evidence="3" key="1">
    <citation type="journal article" date="2019" name="Int. J. Syst. Evol. Microbiol.">
        <title>The Global Catalogue of Microorganisms (GCM) 10K type strain sequencing project: providing services to taxonomists for standard genome sequencing and annotation.</title>
        <authorList>
            <consortium name="The Broad Institute Genomics Platform"/>
            <consortium name="The Broad Institute Genome Sequencing Center for Infectious Disease"/>
            <person name="Wu L."/>
            <person name="Ma J."/>
        </authorList>
    </citation>
    <scope>NUCLEOTIDE SEQUENCE [LARGE SCALE GENOMIC DNA]</scope>
    <source>
        <strain evidence="3">CECT 7477</strain>
    </source>
</reference>
<dbReference type="Proteomes" id="UP001595814">
    <property type="component" value="Unassembled WGS sequence"/>
</dbReference>
<keyword evidence="1" id="KW-1133">Transmembrane helix</keyword>
<evidence type="ECO:0000313" key="3">
    <source>
        <dbReference type="Proteomes" id="UP001595814"/>
    </source>
</evidence>
<name>A0ABV8JPL1_9FLAO</name>
<protein>
    <recommendedName>
        <fullName evidence="4">Polysaccharide chain length determinant N-terminal domain-containing protein</fullName>
    </recommendedName>
</protein>
<dbReference type="EMBL" id="JBHSAW010000004">
    <property type="protein sequence ID" value="MFC4095808.1"/>
    <property type="molecule type" value="Genomic_DNA"/>
</dbReference>
<evidence type="ECO:0000256" key="1">
    <source>
        <dbReference type="SAM" id="Phobius"/>
    </source>
</evidence>
<keyword evidence="1" id="KW-0472">Membrane</keyword>